<gene>
    <name evidence="3" type="ORF">KQX54_000714</name>
</gene>
<keyword evidence="1" id="KW-0689">Ribosomal protein</keyword>
<evidence type="ECO:0000256" key="1">
    <source>
        <dbReference type="ARBA" id="ARBA00022980"/>
    </source>
</evidence>
<dbReference type="InterPro" id="IPR001648">
    <property type="entry name" value="Ribosomal_bS18"/>
</dbReference>
<protein>
    <recommendedName>
        <fullName evidence="5">28S ribosomal protein S18a, mitochondrial</fullName>
    </recommendedName>
</protein>
<organism evidence="3 4">
    <name type="scientific">Cotesia glomerata</name>
    <name type="common">Lepidopteran parasitic wasp</name>
    <name type="synonym">Apanteles glomeratus</name>
    <dbReference type="NCBI Taxonomy" id="32391"/>
    <lineage>
        <taxon>Eukaryota</taxon>
        <taxon>Metazoa</taxon>
        <taxon>Ecdysozoa</taxon>
        <taxon>Arthropoda</taxon>
        <taxon>Hexapoda</taxon>
        <taxon>Insecta</taxon>
        <taxon>Pterygota</taxon>
        <taxon>Neoptera</taxon>
        <taxon>Endopterygota</taxon>
        <taxon>Hymenoptera</taxon>
        <taxon>Apocrita</taxon>
        <taxon>Ichneumonoidea</taxon>
        <taxon>Braconidae</taxon>
        <taxon>Microgastrinae</taxon>
        <taxon>Cotesia</taxon>
    </lineage>
</organism>
<evidence type="ECO:0000313" key="4">
    <source>
        <dbReference type="Proteomes" id="UP000826195"/>
    </source>
</evidence>
<dbReference type="Gene3D" id="4.10.640.10">
    <property type="entry name" value="Ribosomal protein S18"/>
    <property type="match status" value="1"/>
</dbReference>
<dbReference type="GO" id="GO:0006355">
    <property type="term" value="P:regulation of DNA-templated transcription"/>
    <property type="evidence" value="ECO:0007669"/>
    <property type="project" value="InterPro"/>
</dbReference>
<dbReference type="GO" id="GO:0006412">
    <property type="term" value="P:translation"/>
    <property type="evidence" value="ECO:0007669"/>
    <property type="project" value="InterPro"/>
</dbReference>
<dbReference type="Pfam" id="PF01084">
    <property type="entry name" value="Ribosomal_S18"/>
    <property type="match status" value="1"/>
</dbReference>
<keyword evidence="2" id="KW-0687">Ribonucleoprotein</keyword>
<dbReference type="AlphaFoldDB" id="A0AAV7HTQ3"/>
<dbReference type="SUPFAM" id="SSF46911">
    <property type="entry name" value="Ribosomal protein S18"/>
    <property type="match status" value="1"/>
</dbReference>
<accession>A0AAV7HTQ3</accession>
<dbReference type="PANTHER" id="PTHR13464">
    <property type="entry name" value="TRANSCRIPTIONAL REGULATOR PROTEIN HCNGP"/>
    <property type="match status" value="1"/>
</dbReference>
<dbReference type="GO" id="GO:1990904">
    <property type="term" value="C:ribonucleoprotein complex"/>
    <property type="evidence" value="ECO:0007669"/>
    <property type="project" value="UniProtKB-KW"/>
</dbReference>
<dbReference type="GO" id="GO:0003735">
    <property type="term" value="F:structural constituent of ribosome"/>
    <property type="evidence" value="ECO:0007669"/>
    <property type="project" value="InterPro"/>
</dbReference>
<evidence type="ECO:0008006" key="5">
    <source>
        <dbReference type="Google" id="ProtNLM"/>
    </source>
</evidence>
<dbReference type="EMBL" id="JAHXZJ010002993">
    <property type="protein sequence ID" value="KAH0533680.1"/>
    <property type="molecule type" value="Genomic_DNA"/>
</dbReference>
<dbReference type="GO" id="GO:0005634">
    <property type="term" value="C:nucleus"/>
    <property type="evidence" value="ECO:0007669"/>
    <property type="project" value="TreeGrafter"/>
</dbReference>
<dbReference type="Proteomes" id="UP000826195">
    <property type="component" value="Unassembled WGS sequence"/>
</dbReference>
<reference evidence="3 4" key="1">
    <citation type="journal article" date="2021" name="J. Hered.">
        <title>A chromosome-level genome assembly of the parasitoid wasp, Cotesia glomerata (Hymenoptera: Braconidae).</title>
        <authorList>
            <person name="Pinto B.J."/>
            <person name="Weis J.J."/>
            <person name="Gamble T."/>
            <person name="Ode P.J."/>
            <person name="Paul R."/>
            <person name="Zaspel J.M."/>
        </authorList>
    </citation>
    <scope>NUCLEOTIDE SEQUENCE [LARGE SCALE GENOMIC DNA]</scope>
    <source>
        <strain evidence="3">CgM1</strain>
    </source>
</reference>
<name>A0AAV7HTQ3_COTGL</name>
<proteinExistence type="predicted"/>
<keyword evidence="4" id="KW-1185">Reference proteome</keyword>
<dbReference type="GO" id="GO:0005840">
    <property type="term" value="C:ribosome"/>
    <property type="evidence" value="ECO:0007669"/>
    <property type="project" value="UniProtKB-KW"/>
</dbReference>
<dbReference type="InterPro" id="IPR012479">
    <property type="entry name" value="SAP30BP"/>
</dbReference>
<dbReference type="InterPro" id="IPR036870">
    <property type="entry name" value="Ribosomal_bS18_sf"/>
</dbReference>
<evidence type="ECO:0000313" key="3">
    <source>
        <dbReference type="EMBL" id="KAH0533680.1"/>
    </source>
</evidence>
<evidence type="ECO:0000256" key="2">
    <source>
        <dbReference type="ARBA" id="ARBA00023274"/>
    </source>
</evidence>
<dbReference type="PANTHER" id="PTHR13464:SF0">
    <property type="entry name" value="SAP30-BINDING PROTEIN"/>
    <property type="match status" value="1"/>
</dbReference>
<comment type="caution">
    <text evidence="3">The sequence shown here is derived from an EMBL/GenBank/DDBJ whole genome shotgun (WGS) entry which is preliminary data.</text>
</comment>
<dbReference type="Pfam" id="PF07818">
    <property type="entry name" value="HCNGP"/>
    <property type="match status" value="1"/>
</dbReference>
<sequence>MSVIKSSALASITSAYTDSEDEIDDCTLYDHQETLPIHAIIPQSFQKSNSSTPEKLTMTEELVSDYKFEEDDFQLLPTSVDPYPPELQARFNNYIKVAESSGLDFNSVMQNRKEFKNPSICEKLILHCGLDESGTNFSSDVFDRFKWSKEAHYNQLDNAQQKLMSQLEKSKTQQVKVEIVSGVAKHPSPNAKFLGAKAYSSRKTKSLFNFGRNLLLSQSKRSISVTPVTNLKEFIEKKEGKTLTIEAKIVPDPFQQKLFKPAENGACSLCAAGVNVTHTDVLILSQFTRSDGRILPRRVTGLCRIQQKRISVMIQMAQRARLMTLHHKRWRPNKIGPYSFNTYFDETTIKKNYFSPVYRA</sequence>